<evidence type="ECO:0000313" key="2">
    <source>
        <dbReference type="EMBL" id="CEM09038.1"/>
    </source>
</evidence>
<name>A0A0G4F9T8_VITBC</name>
<protein>
    <recommendedName>
        <fullName evidence="1">Cyclin C-terminal domain-containing protein</fullName>
    </recommendedName>
</protein>
<sequence>MAAVTVGSMKWPQQRAVLVDGIVKRAASMGCRDATVMRAVRLLDLCHTDGIIDTDNATQVAVACVAACVKRLEPHLLMDDMPDDPSHTRAQVVGRAAADSSVCGIGCLEKLFTDAGMDTHGRLFSVAKYLMFLSMCEVELAGCDVRLLAATAVYITRKNHQDQIRGRIWSAALVAESSVSEAALESAIATLRMQRLLWRDTQTTKGIVTDAVDEMFASADRHGVALTHSHPQQERQQQDGNKDHPLAHFFVDDRCCIPDISTTLQLRAAAPCFRKAFSPTQLRNRLHHSIAREGIDTQLVQFDTSLGMGELMAAVWIAEEGGRWAETREVLQWASQCRYCTLPIMLTADDINTHASKTLMVVGRHVAFGDGSCLQIFRHANGEVRAIKDEPGFRLTVNPVIPAHQLYQQHRLQHDPPVESRIEYWAIDGRWVSSFPFEYPSVSSFAKDMILSHFAFTHQINRTSIRLNRYVGGGRLDGLLTQSPHTQVAGCTTTYSWDGRVLDLVLTDSSHNFVAWIPLEDMGNDNVLVSVETSEAAVCGSGAFKDRYPVTIQLARVALGRVAPYVFDGQVPTMAAMMRAVQVTVSD</sequence>
<feature type="domain" description="Cyclin C-terminal" evidence="1">
    <location>
        <begin position="113"/>
        <end position="226"/>
    </location>
</feature>
<proteinExistence type="predicted"/>
<dbReference type="InterPro" id="IPR036915">
    <property type="entry name" value="Cyclin-like_sf"/>
</dbReference>
<organism evidence="2 3">
    <name type="scientific">Vitrella brassicaformis (strain CCMP3155)</name>
    <dbReference type="NCBI Taxonomy" id="1169540"/>
    <lineage>
        <taxon>Eukaryota</taxon>
        <taxon>Sar</taxon>
        <taxon>Alveolata</taxon>
        <taxon>Colpodellida</taxon>
        <taxon>Vitrellaceae</taxon>
        <taxon>Vitrella</taxon>
    </lineage>
</organism>
<dbReference type="VEuPathDB" id="CryptoDB:Vbra_4239"/>
<dbReference type="EMBL" id="CDMY01000391">
    <property type="protein sequence ID" value="CEM09038.1"/>
    <property type="molecule type" value="Genomic_DNA"/>
</dbReference>
<evidence type="ECO:0000313" key="3">
    <source>
        <dbReference type="Proteomes" id="UP000041254"/>
    </source>
</evidence>
<accession>A0A0G4F9T8</accession>
<dbReference type="AlphaFoldDB" id="A0A0G4F9T8"/>
<dbReference type="PhylomeDB" id="A0A0G4F9T8"/>
<reference evidence="2 3" key="1">
    <citation type="submission" date="2014-11" db="EMBL/GenBank/DDBJ databases">
        <authorList>
            <person name="Zhu J."/>
            <person name="Qi W."/>
            <person name="Song R."/>
        </authorList>
    </citation>
    <scope>NUCLEOTIDE SEQUENCE [LARGE SCALE GENOMIC DNA]</scope>
</reference>
<dbReference type="Proteomes" id="UP000041254">
    <property type="component" value="Unassembled WGS sequence"/>
</dbReference>
<gene>
    <name evidence="2" type="ORF">Vbra_4239</name>
</gene>
<dbReference type="Gene3D" id="1.10.472.10">
    <property type="entry name" value="Cyclin-like"/>
    <property type="match status" value="1"/>
</dbReference>
<evidence type="ECO:0000259" key="1">
    <source>
        <dbReference type="Pfam" id="PF02984"/>
    </source>
</evidence>
<dbReference type="InterPro" id="IPR004367">
    <property type="entry name" value="Cyclin_C-dom"/>
</dbReference>
<dbReference type="Pfam" id="PF02984">
    <property type="entry name" value="Cyclin_C"/>
    <property type="match status" value="1"/>
</dbReference>
<keyword evidence="3" id="KW-1185">Reference proteome</keyword>
<dbReference type="SUPFAM" id="SSF47954">
    <property type="entry name" value="Cyclin-like"/>
    <property type="match status" value="1"/>
</dbReference>
<dbReference type="InParanoid" id="A0A0G4F9T8"/>